<dbReference type="VEuPathDB" id="MicrosporidiaDB:EDEG_00748"/>
<gene>
    <name evidence="2" type="ORF">EDEG_00748</name>
</gene>
<dbReference type="Proteomes" id="UP000003163">
    <property type="component" value="Unassembled WGS sequence"/>
</dbReference>
<accession>J9DV50</accession>
<evidence type="ECO:0000313" key="3">
    <source>
        <dbReference type="Proteomes" id="UP000003163"/>
    </source>
</evidence>
<dbReference type="EMBL" id="AFBI03000009">
    <property type="protein sequence ID" value="EJW05167.1"/>
    <property type="molecule type" value="Genomic_DNA"/>
</dbReference>
<protein>
    <submittedName>
        <fullName evidence="2">Uncharacterized protein</fullName>
    </submittedName>
</protein>
<evidence type="ECO:0000313" key="2">
    <source>
        <dbReference type="EMBL" id="EJW05167.1"/>
    </source>
</evidence>
<name>J9DV50_EDHAE</name>
<feature type="chain" id="PRO_5003823269" evidence="1">
    <location>
        <begin position="17"/>
        <end position="163"/>
    </location>
</feature>
<sequence>MVFLFFIFTIPFFIYCNISLEKNASCSKFPINPSKKSIIARKLRNTQFHGGLSASDSSKISYKNKTLSSPYIDDKNLKETKSSTSEHNKVNTFNQINTKSAVESYLEYSGLYFCDSCSGIVLFLKKYGYSGFDYLQMPKIVFDGKRLKKRIRKCAACGIYEQK</sequence>
<keyword evidence="1" id="KW-0732">Signal</keyword>
<dbReference type="InParanoid" id="J9DV50"/>
<dbReference type="HOGENOM" id="CLU_1627011_0_0_1"/>
<evidence type="ECO:0000256" key="1">
    <source>
        <dbReference type="SAM" id="SignalP"/>
    </source>
</evidence>
<comment type="caution">
    <text evidence="2">The sequence shown here is derived from an EMBL/GenBank/DDBJ whole genome shotgun (WGS) entry which is preliminary data.</text>
</comment>
<reference evidence="2 3" key="1">
    <citation type="submission" date="2011-08" db="EMBL/GenBank/DDBJ databases">
        <authorList>
            <person name="Liu Z.J."/>
            <person name="Shi F.L."/>
            <person name="Lu J.Q."/>
            <person name="Li M."/>
            <person name="Wang Z.L."/>
        </authorList>
    </citation>
    <scope>NUCLEOTIDE SEQUENCE [LARGE SCALE GENOMIC DNA]</scope>
    <source>
        <strain evidence="2 3">USNM 41457</strain>
    </source>
</reference>
<dbReference type="AlphaFoldDB" id="J9DV50"/>
<keyword evidence="3" id="KW-1185">Reference proteome</keyword>
<proteinExistence type="predicted"/>
<organism evidence="2 3">
    <name type="scientific">Edhazardia aedis (strain USNM 41457)</name>
    <name type="common">Microsporidian parasite</name>
    <dbReference type="NCBI Taxonomy" id="1003232"/>
    <lineage>
        <taxon>Eukaryota</taxon>
        <taxon>Fungi</taxon>
        <taxon>Fungi incertae sedis</taxon>
        <taxon>Microsporidia</taxon>
        <taxon>Edhazardia</taxon>
    </lineage>
</organism>
<reference evidence="3" key="2">
    <citation type="submission" date="2015-07" db="EMBL/GenBank/DDBJ databases">
        <title>Contrasting host-pathogen interactions and genome evolution in two generalist and specialist microsporidian pathogens of mosquitoes.</title>
        <authorList>
            <consortium name="The Broad Institute Genomics Platform"/>
            <consortium name="The Broad Institute Genome Sequencing Center for Infectious Disease"/>
            <person name="Cuomo C.A."/>
            <person name="Sanscrainte N.D."/>
            <person name="Goldberg J.M."/>
            <person name="Heiman D."/>
            <person name="Young S."/>
            <person name="Zeng Q."/>
            <person name="Becnel J.J."/>
            <person name="Birren B.W."/>
        </authorList>
    </citation>
    <scope>NUCLEOTIDE SEQUENCE [LARGE SCALE GENOMIC DNA]</scope>
    <source>
        <strain evidence="3">USNM 41457</strain>
    </source>
</reference>
<feature type="signal peptide" evidence="1">
    <location>
        <begin position="1"/>
        <end position="16"/>
    </location>
</feature>